<dbReference type="AlphaFoldDB" id="A0A2P2P7U4"/>
<evidence type="ECO:0000256" key="1">
    <source>
        <dbReference type="SAM" id="Phobius"/>
    </source>
</evidence>
<proteinExistence type="predicted"/>
<name>A0A2P2P7U4_RHIMU</name>
<sequence length="64" mass="7686">MAIQSKKMMLTFSYLPVFSFSLHLFYQFILFTKLNLLVYGAGLFYSPLILDFWVCGWVLWIFLY</sequence>
<dbReference type="EMBL" id="GGEC01070308">
    <property type="protein sequence ID" value="MBX50792.1"/>
    <property type="molecule type" value="Transcribed_RNA"/>
</dbReference>
<feature type="transmembrane region" description="Helical" evidence="1">
    <location>
        <begin position="12"/>
        <end position="31"/>
    </location>
</feature>
<keyword evidence="1" id="KW-1133">Transmembrane helix</keyword>
<organism evidence="2">
    <name type="scientific">Rhizophora mucronata</name>
    <name type="common">Asiatic mangrove</name>
    <dbReference type="NCBI Taxonomy" id="61149"/>
    <lineage>
        <taxon>Eukaryota</taxon>
        <taxon>Viridiplantae</taxon>
        <taxon>Streptophyta</taxon>
        <taxon>Embryophyta</taxon>
        <taxon>Tracheophyta</taxon>
        <taxon>Spermatophyta</taxon>
        <taxon>Magnoliopsida</taxon>
        <taxon>eudicotyledons</taxon>
        <taxon>Gunneridae</taxon>
        <taxon>Pentapetalae</taxon>
        <taxon>rosids</taxon>
        <taxon>fabids</taxon>
        <taxon>Malpighiales</taxon>
        <taxon>Rhizophoraceae</taxon>
        <taxon>Rhizophora</taxon>
    </lineage>
</organism>
<keyword evidence="1" id="KW-0812">Transmembrane</keyword>
<accession>A0A2P2P7U4</accession>
<evidence type="ECO:0000313" key="2">
    <source>
        <dbReference type="EMBL" id="MBX50792.1"/>
    </source>
</evidence>
<protein>
    <submittedName>
        <fullName evidence="2">Uncharacterized protein</fullName>
    </submittedName>
</protein>
<keyword evidence="1" id="KW-0472">Membrane</keyword>
<feature type="transmembrane region" description="Helical" evidence="1">
    <location>
        <begin position="43"/>
        <end position="63"/>
    </location>
</feature>
<reference evidence="2" key="1">
    <citation type="submission" date="2018-02" db="EMBL/GenBank/DDBJ databases">
        <title>Rhizophora mucronata_Transcriptome.</title>
        <authorList>
            <person name="Meera S.P."/>
            <person name="Sreeshan A."/>
            <person name="Augustine A."/>
        </authorList>
    </citation>
    <scope>NUCLEOTIDE SEQUENCE</scope>
    <source>
        <tissue evidence="2">Leaf</tissue>
    </source>
</reference>